<feature type="transmembrane region" description="Helical" evidence="2">
    <location>
        <begin position="519"/>
        <end position="539"/>
    </location>
</feature>
<dbReference type="AlphaFoldDB" id="A0A0E0CC81"/>
<feature type="transmembrane region" description="Helical" evidence="2">
    <location>
        <begin position="443"/>
        <end position="460"/>
    </location>
</feature>
<proteinExistence type="predicted"/>
<dbReference type="STRING" id="40149.A0A0E0CC81"/>
<organism evidence="3">
    <name type="scientific">Oryza meridionalis</name>
    <dbReference type="NCBI Taxonomy" id="40149"/>
    <lineage>
        <taxon>Eukaryota</taxon>
        <taxon>Viridiplantae</taxon>
        <taxon>Streptophyta</taxon>
        <taxon>Embryophyta</taxon>
        <taxon>Tracheophyta</taxon>
        <taxon>Spermatophyta</taxon>
        <taxon>Magnoliopsida</taxon>
        <taxon>Liliopsida</taxon>
        <taxon>Poales</taxon>
        <taxon>Poaceae</taxon>
        <taxon>BOP clade</taxon>
        <taxon>Oryzoideae</taxon>
        <taxon>Oryzeae</taxon>
        <taxon>Oryzinae</taxon>
        <taxon>Oryza</taxon>
    </lineage>
</organism>
<dbReference type="GO" id="GO:0010150">
    <property type="term" value="P:leaf senescence"/>
    <property type="evidence" value="ECO:0007669"/>
    <property type="project" value="InterPro"/>
</dbReference>
<evidence type="ECO:0000313" key="3">
    <source>
        <dbReference type="EnsemblPlants" id="OMERI01G38960.1"/>
    </source>
</evidence>
<dbReference type="Gramene" id="OMERI01G38960.1">
    <property type="protein sequence ID" value="OMERI01G38960.1"/>
    <property type="gene ID" value="OMERI01G38960"/>
</dbReference>
<dbReference type="GO" id="GO:0006952">
    <property type="term" value="P:defense response"/>
    <property type="evidence" value="ECO:0007669"/>
    <property type="project" value="InterPro"/>
</dbReference>
<name>A0A0E0CC81_9ORYZ</name>
<feature type="transmembrane region" description="Helical" evidence="2">
    <location>
        <begin position="404"/>
        <end position="431"/>
    </location>
</feature>
<protein>
    <recommendedName>
        <fullName evidence="5">Protein CPR-5</fullName>
    </recommendedName>
</protein>
<dbReference type="PANTHER" id="PTHR35322">
    <property type="entry name" value="PROTEIN CPR-5"/>
    <property type="match status" value="1"/>
</dbReference>
<evidence type="ECO:0008006" key="5">
    <source>
        <dbReference type="Google" id="ProtNLM"/>
    </source>
</evidence>
<keyword evidence="2" id="KW-0472">Membrane</keyword>
<sequence>MSSQAVTGTLEPGQRRRLAARWCRSAPELGARGVELGRRPSLVAAHGGGVVALGRSGCRAREGEGREIDRSREERRESLFLSSDSGPKAKTVYKRKEVRLRMLRRRGRQPVEAERAPGDGGGGAVQEDLALPLGMSFAAVLAQVINTKNISGQRLHPDFLSKIYGDSSNSFIKNFEKSFSSTFRTLHLVNEIPVNERSHIPECSFEHDDSVAVDNLSSSDLRNQTNRIEHDLVNTVESQLVLFASDNQQLTHLQRSRSFPEADNRILNAIEKSVKEKARSNELKEFEIGLTMRKLQLKQSQLALSSHSHMLEKIKLSFGFQKASFKGEIFKTQMQETRDGQILRTLIDFLVSAVIVMSACFGYGTYIYSYQRITDVTSACSATSKGSKSWWMPNSVSNFSSGFLFLRCHVIAVTRMCFGILMILAIAWLAFQRSATTGSNMPITFNLILLGIICGFAGRFCTNTLGGDGNTWLMYWEALCSIHLLGNLFPSLLYHVLHGPISVSHREQVVSLPYWVRRCLFYAAVGLILPALTGLLPFASLSDWKDHFVEEIKSTVIGDKIEA</sequence>
<evidence type="ECO:0000256" key="1">
    <source>
        <dbReference type="SAM" id="MobiDB-lite"/>
    </source>
</evidence>
<accession>A0A0E0CC81</accession>
<feature type="region of interest" description="Disordered" evidence="1">
    <location>
        <begin position="61"/>
        <end position="80"/>
    </location>
</feature>
<feature type="compositionally biased region" description="Basic and acidic residues" evidence="1">
    <location>
        <begin position="61"/>
        <end position="78"/>
    </location>
</feature>
<dbReference type="PANTHER" id="PTHR35322:SF3">
    <property type="entry name" value="PROTEIN CPR-5"/>
    <property type="match status" value="1"/>
</dbReference>
<dbReference type="Proteomes" id="UP000008021">
    <property type="component" value="Chromosome 1"/>
</dbReference>
<keyword evidence="2" id="KW-1133">Transmembrane helix</keyword>
<keyword evidence="4" id="KW-1185">Reference proteome</keyword>
<evidence type="ECO:0000313" key="4">
    <source>
        <dbReference type="Proteomes" id="UP000008021"/>
    </source>
</evidence>
<evidence type="ECO:0000256" key="2">
    <source>
        <dbReference type="SAM" id="Phobius"/>
    </source>
</evidence>
<dbReference type="InterPro" id="IPR044708">
    <property type="entry name" value="CPR5"/>
</dbReference>
<dbReference type="EnsemblPlants" id="OMERI01G38960.1">
    <property type="protein sequence ID" value="OMERI01G38960.1"/>
    <property type="gene ID" value="OMERI01G38960"/>
</dbReference>
<reference evidence="3" key="1">
    <citation type="submission" date="2015-04" db="UniProtKB">
        <authorList>
            <consortium name="EnsemblPlants"/>
        </authorList>
    </citation>
    <scope>IDENTIFICATION</scope>
</reference>
<reference evidence="3" key="2">
    <citation type="submission" date="2018-05" db="EMBL/GenBank/DDBJ databases">
        <title>OmerRS3 (Oryza meridionalis Reference Sequence Version 3).</title>
        <authorList>
            <person name="Zhang J."/>
            <person name="Kudrna D."/>
            <person name="Lee S."/>
            <person name="Talag J."/>
            <person name="Welchert J."/>
            <person name="Wing R.A."/>
        </authorList>
    </citation>
    <scope>NUCLEOTIDE SEQUENCE [LARGE SCALE GENOMIC DNA]</scope>
    <source>
        <strain evidence="3">cv. OR44</strain>
    </source>
</reference>
<keyword evidence="2" id="KW-0812">Transmembrane</keyword>
<dbReference type="GO" id="GO:0010090">
    <property type="term" value="P:trichome morphogenesis"/>
    <property type="evidence" value="ECO:0007669"/>
    <property type="project" value="InterPro"/>
</dbReference>
<feature type="transmembrane region" description="Helical" evidence="2">
    <location>
        <begin position="472"/>
        <end position="498"/>
    </location>
</feature>
<feature type="transmembrane region" description="Helical" evidence="2">
    <location>
        <begin position="346"/>
        <end position="368"/>
    </location>
</feature>